<sequence>MQRIGINTGPVSYGKCRRLDGLIMRNAKNEKYREKKRPGAAHLKGETALDEESLGEFRRSSVAGAGLKF</sequence>
<evidence type="ECO:0000313" key="1">
    <source>
        <dbReference type="EMBL" id="KAF7267151.1"/>
    </source>
</evidence>
<comment type="caution">
    <text evidence="1">The sequence shown here is derived from an EMBL/GenBank/DDBJ whole genome shotgun (WGS) entry which is preliminary data.</text>
</comment>
<dbReference type="Proteomes" id="UP000625711">
    <property type="component" value="Unassembled WGS sequence"/>
</dbReference>
<organism evidence="1 2">
    <name type="scientific">Rhynchophorus ferrugineus</name>
    <name type="common">Red palm weevil</name>
    <name type="synonym">Curculio ferrugineus</name>
    <dbReference type="NCBI Taxonomy" id="354439"/>
    <lineage>
        <taxon>Eukaryota</taxon>
        <taxon>Metazoa</taxon>
        <taxon>Ecdysozoa</taxon>
        <taxon>Arthropoda</taxon>
        <taxon>Hexapoda</taxon>
        <taxon>Insecta</taxon>
        <taxon>Pterygota</taxon>
        <taxon>Neoptera</taxon>
        <taxon>Endopterygota</taxon>
        <taxon>Coleoptera</taxon>
        <taxon>Polyphaga</taxon>
        <taxon>Cucujiformia</taxon>
        <taxon>Curculionidae</taxon>
        <taxon>Dryophthorinae</taxon>
        <taxon>Rhynchophorus</taxon>
    </lineage>
</organism>
<protein>
    <submittedName>
        <fullName evidence="1">Uncharacterized protein</fullName>
    </submittedName>
</protein>
<dbReference type="AlphaFoldDB" id="A0A834M433"/>
<gene>
    <name evidence="1" type="ORF">GWI33_019592</name>
</gene>
<dbReference type="EMBL" id="JAACXV010014464">
    <property type="protein sequence ID" value="KAF7267151.1"/>
    <property type="molecule type" value="Genomic_DNA"/>
</dbReference>
<name>A0A834M433_RHYFE</name>
<evidence type="ECO:0000313" key="2">
    <source>
        <dbReference type="Proteomes" id="UP000625711"/>
    </source>
</evidence>
<accession>A0A834M433</accession>
<proteinExistence type="predicted"/>
<keyword evidence="2" id="KW-1185">Reference proteome</keyword>
<reference evidence="1" key="1">
    <citation type="submission" date="2020-08" db="EMBL/GenBank/DDBJ databases">
        <title>Genome sequencing and assembly of the red palm weevil Rhynchophorus ferrugineus.</title>
        <authorList>
            <person name="Dias G.B."/>
            <person name="Bergman C.M."/>
            <person name="Manee M."/>
        </authorList>
    </citation>
    <scope>NUCLEOTIDE SEQUENCE</scope>
    <source>
        <strain evidence="1">AA-2017</strain>
        <tissue evidence="1">Whole larva</tissue>
    </source>
</reference>